<evidence type="ECO:0000256" key="2">
    <source>
        <dbReference type="SAM" id="SignalP"/>
    </source>
</evidence>
<organism evidence="4 5">
    <name type="scientific">Faecalibacterium prausnitzii</name>
    <dbReference type="NCBI Taxonomy" id="853"/>
    <lineage>
        <taxon>Bacteria</taxon>
        <taxon>Bacillati</taxon>
        <taxon>Bacillota</taxon>
        <taxon>Clostridia</taxon>
        <taxon>Eubacteriales</taxon>
        <taxon>Oscillospiraceae</taxon>
        <taxon>Faecalibacterium</taxon>
    </lineage>
</organism>
<evidence type="ECO:0000259" key="3">
    <source>
        <dbReference type="Pfam" id="PF08486"/>
    </source>
</evidence>
<dbReference type="InterPro" id="IPR013486">
    <property type="entry name" value="SpoIID/LytB"/>
</dbReference>
<name>A0A173RX96_9FIRM</name>
<dbReference type="Proteomes" id="UP000095649">
    <property type="component" value="Unassembled WGS sequence"/>
</dbReference>
<dbReference type="RefSeq" id="WP_055185331.1">
    <property type="nucleotide sequence ID" value="NZ_CYXN01000003.1"/>
</dbReference>
<gene>
    <name evidence="4" type="primary">lytB</name>
    <name evidence="4" type="ORF">ERS852582_00704</name>
</gene>
<sequence>MKRSFLLLCAVLLVLGCALPCAAYRLACMALAQSTAPSAAEAASAASEESSEQEAPSPADTADTVCFMDQSTGQAVTLPLREYLIGAVAAEMPVSWPDEALKAQAVAAHSYALYRRDHSTGENGAWFTADPARRQGCLTDAVLHSYWGTAYAANYARLSALVDAVQTQVLYYGDAPAGTSYFAMSNGRTEASENVWGTALPYLVPVDSSTDTAADNYEYTLNLSAAQLQQLLAERLGIAADLSQQAQWFGTPVLTSSGYVDSLPVCGQTVQGTALRKALGLRSACFTVVCQSGTFSFTTRGYGHGVGMSQWGAKALAEQGADYRTILAHYYPGTELRE</sequence>
<dbReference type="EMBL" id="CYXN01000003">
    <property type="protein sequence ID" value="CUM82376.1"/>
    <property type="molecule type" value="Genomic_DNA"/>
</dbReference>
<proteinExistence type="predicted"/>
<dbReference type="InterPro" id="IPR013693">
    <property type="entry name" value="SpoIID/LytB_N"/>
</dbReference>
<dbReference type="InterPro" id="IPR014225">
    <property type="entry name" value="Spore_II_D_firmicutes"/>
</dbReference>
<feature type="signal peptide" evidence="2">
    <location>
        <begin position="1"/>
        <end position="23"/>
    </location>
</feature>
<feature type="region of interest" description="Disordered" evidence="1">
    <location>
        <begin position="42"/>
        <end position="62"/>
    </location>
</feature>
<evidence type="ECO:0000313" key="4">
    <source>
        <dbReference type="EMBL" id="CUM82376.1"/>
    </source>
</evidence>
<feature type="domain" description="Sporulation stage II protein D amidase enhancer LytB N-terminal" evidence="3">
    <location>
        <begin position="71"/>
        <end position="172"/>
    </location>
</feature>
<dbReference type="Pfam" id="PF08486">
    <property type="entry name" value="SpoIID"/>
    <property type="match status" value="1"/>
</dbReference>
<dbReference type="GO" id="GO:0030435">
    <property type="term" value="P:sporulation resulting in formation of a cellular spore"/>
    <property type="evidence" value="ECO:0007669"/>
    <property type="project" value="InterPro"/>
</dbReference>
<reference evidence="4 5" key="1">
    <citation type="submission" date="2015-09" db="EMBL/GenBank/DDBJ databases">
        <authorList>
            <consortium name="Pathogen Informatics"/>
        </authorList>
    </citation>
    <scope>NUCLEOTIDE SEQUENCE [LARGE SCALE GENOMIC DNA]</scope>
    <source>
        <strain evidence="4 5">2789STDY5834970</strain>
    </source>
</reference>
<accession>A0A173RX96</accession>
<dbReference type="OrthoDB" id="9794671at2"/>
<feature type="compositionally biased region" description="Low complexity" evidence="1">
    <location>
        <begin position="42"/>
        <end position="59"/>
    </location>
</feature>
<dbReference type="NCBIfam" id="TIGR02870">
    <property type="entry name" value="spore_II_D"/>
    <property type="match status" value="1"/>
</dbReference>
<keyword evidence="2" id="KW-0732">Signal</keyword>
<dbReference type="NCBIfam" id="TIGR02669">
    <property type="entry name" value="SpoIID_LytB"/>
    <property type="match status" value="1"/>
</dbReference>
<evidence type="ECO:0000313" key="5">
    <source>
        <dbReference type="Proteomes" id="UP000095649"/>
    </source>
</evidence>
<evidence type="ECO:0000256" key="1">
    <source>
        <dbReference type="SAM" id="MobiDB-lite"/>
    </source>
</evidence>
<protein>
    <submittedName>
        <fullName evidence="4">Modifier protein of major autolysin</fullName>
    </submittedName>
</protein>
<feature type="chain" id="PRO_5039310393" evidence="2">
    <location>
        <begin position="24"/>
        <end position="338"/>
    </location>
</feature>
<dbReference type="AlphaFoldDB" id="A0A173RX96"/>
<dbReference type="PROSITE" id="PS51257">
    <property type="entry name" value="PROKAR_LIPOPROTEIN"/>
    <property type="match status" value="1"/>
</dbReference>